<dbReference type="SUPFAM" id="SSF47769">
    <property type="entry name" value="SAM/Pointed domain"/>
    <property type="match status" value="1"/>
</dbReference>
<evidence type="ECO:0000313" key="1">
    <source>
        <dbReference type="EMBL" id="KAJ8038879.1"/>
    </source>
</evidence>
<protein>
    <submittedName>
        <fullName evidence="1">Uncharacterized protein</fullName>
    </submittedName>
</protein>
<dbReference type="Proteomes" id="UP001152320">
    <property type="component" value="Chromosome 7"/>
</dbReference>
<evidence type="ECO:0000313" key="2">
    <source>
        <dbReference type="Proteomes" id="UP001152320"/>
    </source>
</evidence>
<sequence>MLEHLTELLHCASMLDVEVENLLEEWGMTELLKPFEDNGIDMEALLLLDEPSICELVPKIGLRVKFLTKWKAYVSFIYLEHDDDDCIITHEDQDEPDEDAINEIVLSFLATLRSYNSIPFSAVNEIITQIEQDFQILYPEAAEKLYEKWPTLHQTMTVYADKNFPNWKEQLPWNCSHLDEEEQAFLSLPFVFQSRHKRKKGIGSASLTSSIRSFIDINPNITNIDEFCQSIVKEERPQPFILVLWDEKQKTRQFFTVFERRCLLSASLLKAVDTCFKLHFVLDLSYQIDCFATWQFLQHFVFELFNDKAPELNCVRAFRAYYNSM</sequence>
<comment type="caution">
    <text evidence="1">The sequence shown here is derived from an EMBL/GenBank/DDBJ whole genome shotgun (WGS) entry which is preliminary data.</text>
</comment>
<dbReference type="EMBL" id="JAIZAY010000007">
    <property type="protein sequence ID" value="KAJ8038879.1"/>
    <property type="molecule type" value="Genomic_DNA"/>
</dbReference>
<dbReference type="InterPro" id="IPR013761">
    <property type="entry name" value="SAM/pointed_sf"/>
</dbReference>
<reference evidence="1" key="1">
    <citation type="submission" date="2021-10" db="EMBL/GenBank/DDBJ databases">
        <title>Tropical sea cucumber genome reveals ecological adaptation and Cuvierian tubules defense mechanism.</title>
        <authorList>
            <person name="Chen T."/>
        </authorList>
    </citation>
    <scope>NUCLEOTIDE SEQUENCE</scope>
    <source>
        <strain evidence="1">Nanhai2018</strain>
        <tissue evidence="1">Muscle</tissue>
    </source>
</reference>
<dbReference type="OrthoDB" id="3598281at2759"/>
<proteinExistence type="predicted"/>
<dbReference type="Gene3D" id="1.10.150.50">
    <property type="entry name" value="Transcription Factor, Ets-1"/>
    <property type="match status" value="1"/>
</dbReference>
<dbReference type="AlphaFoldDB" id="A0A9Q1HAE2"/>
<name>A0A9Q1HAE2_HOLLE</name>
<organism evidence="1 2">
    <name type="scientific">Holothuria leucospilota</name>
    <name type="common">Black long sea cucumber</name>
    <name type="synonym">Mertensiothuria leucospilota</name>
    <dbReference type="NCBI Taxonomy" id="206669"/>
    <lineage>
        <taxon>Eukaryota</taxon>
        <taxon>Metazoa</taxon>
        <taxon>Echinodermata</taxon>
        <taxon>Eleutherozoa</taxon>
        <taxon>Echinozoa</taxon>
        <taxon>Holothuroidea</taxon>
        <taxon>Aspidochirotacea</taxon>
        <taxon>Aspidochirotida</taxon>
        <taxon>Holothuriidae</taxon>
        <taxon>Holothuria</taxon>
    </lineage>
</organism>
<gene>
    <name evidence="1" type="ORF">HOLleu_16435</name>
</gene>
<accession>A0A9Q1HAE2</accession>
<keyword evidence="2" id="KW-1185">Reference proteome</keyword>